<organism evidence="6 7">
    <name type="scientific">Paragonimus westermani</name>
    <dbReference type="NCBI Taxonomy" id="34504"/>
    <lineage>
        <taxon>Eukaryota</taxon>
        <taxon>Metazoa</taxon>
        <taxon>Spiralia</taxon>
        <taxon>Lophotrochozoa</taxon>
        <taxon>Platyhelminthes</taxon>
        <taxon>Trematoda</taxon>
        <taxon>Digenea</taxon>
        <taxon>Plagiorchiida</taxon>
        <taxon>Troglotremata</taxon>
        <taxon>Troglotrematidae</taxon>
        <taxon>Paragonimus</taxon>
    </lineage>
</organism>
<keyword evidence="4 5" id="KW-0472">Membrane</keyword>
<feature type="non-terminal residue" evidence="6">
    <location>
        <position position="1"/>
    </location>
</feature>
<feature type="transmembrane region" description="Helical" evidence="5">
    <location>
        <begin position="63"/>
        <end position="87"/>
    </location>
</feature>
<evidence type="ECO:0000256" key="3">
    <source>
        <dbReference type="ARBA" id="ARBA00022989"/>
    </source>
</evidence>
<dbReference type="PANTHER" id="PTHR19282:SF534">
    <property type="entry name" value="TETRASPANIN FAMILY-RELATED"/>
    <property type="match status" value="1"/>
</dbReference>
<dbReference type="AlphaFoldDB" id="A0A5J4N9K5"/>
<keyword evidence="3 5" id="KW-1133">Transmembrane helix</keyword>
<evidence type="ECO:0000313" key="7">
    <source>
        <dbReference type="Proteomes" id="UP000324629"/>
    </source>
</evidence>
<sequence length="119" mass="13040">FISIEYLLALSSNAPFQLIGLLTVALGIWVVVDNQSFFETVAFFSKTQSTALQLYGDTELVSVSAWVLIVIGALVFILSFCGCWAVVSESRCLLIVYAALMSFIVLMEVICVILLFSLT</sequence>
<gene>
    <name evidence="6" type="ORF">DEA37_0012615</name>
</gene>
<feature type="non-terminal residue" evidence="6">
    <location>
        <position position="119"/>
    </location>
</feature>
<comment type="caution">
    <text evidence="6">The sequence shown here is derived from an EMBL/GenBank/DDBJ whole genome shotgun (WGS) entry which is preliminary data.</text>
</comment>
<dbReference type="Pfam" id="PF00335">
    <property type="entry name" value="Tetraspanin"/>
    <property type="match status" value="1"/>
</dbReference>
<dbReference type="EMBL" id="QNGE01005138">
    <property type="protein sequence ID" value="KAA3672255.1"/>
    <property type="molecule type" value="Genomic_DNA"/>
</dbReference>
<evidence type="ECO:0000313" key="6">
    <source>
        <dbReference type="EMBL" id="KAA3672255.1"/>
    </source>
</evidence>
<name>A0A5J4N9K5_9TREM</name>
<keyword evidence="7" id="KW-1185">Reference proteome</keyword>
<dbReference type="Proteomes" id="UP000324629">
    <property type="component" value="Unassembled WGS sequence"/>
</dbReference>
<reference evidence="6 7" key="1">
    <citation type="journal article" date="2019" name="Gigascience">
        <title>Whole-genome sequence of the oriental lung fluke Paragonimus westermani.</title>
        <authorList>
            <person name="Oey H."/>
            <person name="Zakrzewski M."/>
            <person name="Narain K."/>
            <person name="Devi K.R."/>
            <person name="Agatsuma T."/>
            <person name="Nawaratna S."/>
            <person name="Gobert G.N."/>
            <person name="Jones M.K."/>
            <person name="Ragan M.A."/>
            <person name="McManus D.P."/>
            <person name="Krause L."/>
        </authorList>
    </citation>
    <scope>NUCLEOTIDE SEQUENCE [LARGE SCALE GENOMIC DNA]</scope>
    <source>
        <strain evidence="6 7">IND2009</strain>
    </source>
</reference>
<feature type="transmembrane region" description="Helical" evidence="5">
    <location>
        <begin position="7"/>
        <end position="32"/>
    </location>
</feature>
<keyword evidence="2 5" id="KW-0812">Transmembrane</keyword>
<dbReference type="InterPro" id="IPR018499">
    <property type="entry name" value="Tetraspanin/Peripherin"/>
</dbReference>
<evidence type="ECO:0000256" key="1">
    <source>
        <dbReference type="ARBA" id="ARBA00004141"/>
    </source>
</evidence>
<evidence type="ECO:0000256" key="2">
    <source>
        <dbReference type="ARBA" id="ARBA00022692"/>
    </source>
</evidence>
<feature type="transmembrane region" description="Helical" evidence="5">
    <location>
        <begin position="94"/>
        <end position="118"/>
    </location>
</feature>
<dbReference type="PRINTS" id="PR00259">
    <property type="entry name" value="TMFOUR"/>
</dbReference>
<evidence type="ECO:0000256" key="4">
    <source>
        <dbReference type="ARBA" id="ARBA00023136"/>
    </source>
</evidence>
<evidence type="ECO:0000256" key="5">
    <source>
        <dbReference type="SAM" id="Phobius"/>
    </source>
</evidence>
<protein>
    <submittedName>
        <fullName evidence="6">Uncharacterized protein</fullName>
    </submittedName>
</protein>
<dbReference type="GO" id="GO:0005886">
    <property type="term" value="C:plasma membrane"/>
    <property type="evidence" value="ECO:0007669"/>
    <property type="project" value="TreeGrafter"/>
</dbReference>
<proteinExistence type="predicted"/>
<dbReference type="PANTHER" id="PTHR19282">
    <property type="entry name" value="TETRASPANIN"/>
    <property type="match status" value="1"/>
</dbReference>
<comment type="subcellular location">
    <subcellularLocation>
        <location evidence="1">Membrane</location>
        <topology evidence="1">Multi-pass membrane protein</topology>
    </subcellularLocation>
</comment>
<accession>A0A5J4N9K5</accession>